<accession>U5QQR1</accession>
<name>U5QQR1_GLOK1</name>
<dbReference type="Proteomes" id="UP000017396">
    <property type="component" value="Chromosome"/>
</dbReference>
<dbReference type="RefSeq" id="WP_023175349.1">
    <property type="nucleotide sequence ID" value="NC_022600.1"/>
</dbReference>
<dbReference type="AlphaFoldDB" id="U5QQR1"/>
<dbReference type="OrthoDB" id="192660at2"/>
<evidence type="ECO:0000313" key="2">
    <source>
        <dbReference type="Proteomes" id="UP000017396"/>
    </source>
</evidence>
<gene>
    <name evidence="1" type="ORF">GKIL_3784</name>
</gene>
<reference evidence="1 2" key="1">
    <citation type="journal article" date="2013" name="PLoS ONE">
        <title>Cultivation and Complete Genome Sequencing of Gloeobacter kilaueensis sp. nov., from a Lava Cave in Kilauea Caldera, Hawai'i.</title>
        <authorList>
            <person name="Saw J.H."/>
            <person name="Schatz M."/>
            <person name="Brown M.V."/>
            <person name="Kunkel D.D."/>
            <person name="Foster J.S."/>
            <person name="Shick H."/>
            <person name="Christensen S."/>
            <person name="Hou S."/>
            <person name="Wan X."/>
            <person name="Donachie S.P."/>
        </authorList>
    </citation>
    <scope>NUCLEOTIDE SEQUENCE [LARGE SCALE GENOMIC DNA]</scope>
    <source>
        <strain evidence="2">JS</strain>
    </source>
</reference>
<organism evidence="1 2">
    <name type="scientific">Gloeobacter kilaueensis (strain ATCC BAA-2537 / CCAP 1431/1 / ULC 316 / JS1)</name>
    <dbReference type="NCBI Taxonomy" id="1183438"/>
    <lineage>
        <taxon>Bacteria</taxon>
        <taxon>Bacillati</taxon>
        <taxon>Cyanobacteriota</taxon>
        <taxon>Cyanophyceae</taxon>
        <taxon>Gloeobacterales</taxon>
        <taxon>Gloeobacteraceae</taxon>
        <taxon>Gloeobacter</taxon>
    </lineage>
</organism>
<protein>
    <submittedName>
        <fullName evidence="1">Uncharacterized protein</fullName>
    </submittedName>
</protein>
<keyword evidence="2" id="KW-1185">Reference proteome</keyword>
<dbReference type="EMBL" id="CP003587">
    <property type="protein sequence ID" value="AGY60030.1"/>
    <property type="molecule type" value="Genomic_DNA"/>
</dbReference>
<dbReference type="KEGG" id="glj:GKIL_3784"/>
<proteinExistence type="predicted"/>
<dbReference type="HOGENOM" id="CLU_890712_0_0_3"/>
<evidence type="ECO:0000313" key="1">
    <source>
        <dbReference type="EMBL" id="AGY60030.1"/>
    </source>
</evidence>
<dbReference type="eggNOG" id="ENOG503373Z">
    <property type="taxonomic scope" value="Bacteria"/>
</dbReference>
<sequence length="322" mass="36050">MSSFREQLSEYTLLLLWSLWTELGVAGLHRYHTDCLVDPEALVLLTGWLGQSDPRLQEEVFSDWCRRYGNLLSLQRVYGLAKSFDYLDLKDSFDLIAQSLDKKPPRHLTQQMHSGSSGKSRLPSLTQPSLLLLRLAAIFGVGNRTVTIAALLAEPNGLSASDIAFICGYSKRNVANTLEALHLGGLLHKLEVKNRLQYHLTKSKQLLSLIGPLPENMTGWLFVFSFIALWTHYSQQNDGASTLRRAVSAVKLMKGMHSVLTLIGCSPPILEGEPEKDLEQIEVWVLRTNAEIAKGTSVLLKHSFLLPPLTADFFIRDIQPSR</sequence>